<evidence type="ECO:0000256" key="9">
    <source>
        <dbReference type="ARBA" id="ARBA00022989"/>
    </source>
</evidence>
<evidence type="ECO:0000256" key="13">
    <source>
        <dbReference type="RuleBase" id="RU362033"/>
    </source>
</evidence>
<dbReference type="Pfam" id="PF16212">
    <property type="entry name" value="PhoLip_ATPase_C"/>
    <property type="match status" value="1"/>
</dbReference>
<feature type="compositionally biased region" description="Basic and acidic residues" evidence="14">
    <location>
        <begin position="739"/>
        <end position="754"/>
    </location>
</feature>
<dbReference type="Gene3D" id="3.40.1110.10">
    <property type="entry name" value="Calcium-transporting ATPase, cytoplasmic domain N"/>
    <property type="match status" value="2"/>
</dbReference>
<dbReference type="SUPFAM" id="SSF81653">
    <property type="entry name" value="Calcium ATPase, transduction domain A"/>
    <property type="match status" value="1"/>
</dbReference>
<dbReference type="PANTHER" id="PTHR24092:SF174">
    <property type="entry name" value="PHOSPHOLIPID-TRANSPORTING ATPASE DNF3-RELATED"/>
    <property type="match status" value="1"/>
</dbReference>
<dbReference type="SUPFAM" id="SSF81660">
    <property type="entry name" value="Metal cation-transporting ATPase, ATP-binding domain N"/>
    <property type="match status" value="1"/>
</dbReference>
<feature type="transmembrane region" description="Helical" evidence="13">
    <location>
        <begin position="425"/>
        <end position="446"/>
    </location>
</feature>
<dbReference type="PRINTS" id="PR00119">
    <property type="entry name" value="CATATPASE"/>
</dbReference>
<dbReference type="Pfam" id="PF00702">
    <property type="entry name" value="Hydrolase"/>
    <property type="match status" value="1"/>
</dbReference>
<keyword evidence="7 13" id="KW-0460">Magnesium</keyword>
<proteinExistence type="inferred from homology"/>
<comment type="subcellular location">
    <subcellularLocation>
        <location evidence="1 13">Membrane</location>
        <topology evidence="1 13">Multi-pass membrane protein</topology>
    </subcellularLocation>
</comment>
<comment type="caution">
    <text evidence="17">The sequence shown here is derived from an EMBL/GenBank/DDBJ whole genome shotgun (WGS) entry which is preliminary data.</text>
</comment>
<name>A0ABR0F5S0_ZASCE</name>
<evidence type="ECO:0000256" key="1">
    <source>
        <dbReference type="ARBA" id="ARBA00004141"/>
    </source>
</evidence>
<evidence type="ECO:0000256" key="8">
    <source>
        <dbReference type="ARBA" id="ARBA00022967"/>
    </source>
</evidence>
<dbReference type="Pfam" id="PF16209">
    <property type="entry name" value="PhoLip_ATPase_N"/>
    <property type="match status" value="1"/>
</dbReference>
<keyword evidence="10 13" id="KW-0472">Membrane</keyword>
<keyword evidence="18" id="KW-1185">Reference proteome</keyword>
<dbReference type="InterPro" id="IPR018303">
    <property type="entry name" value="ATPase_P-typ_P_site"/>
</dbReference>
<evidence type="ECO:0000259" key="15">
    <source>
        <dbReference type="Pfam" id="PF16209"/>
    </source>
</evidence>
<feature type="compositionally biased region" description="Low complexity" evidence="14">
    <location>
        <begin position="584"/>
        <end position="594"/>
    </location>
</feature>
<evidence type="ECO:0000256" key="11">
    <source>
        <dbReference type="ARBA" id="ARBA00034036"/>
    </source>
</evidence>
<evidence type="ECO:0000256" key="10">
    <source>
        <dbReference type="ARBA" id="ARBA00023136"/>
    </source>
</evidence>
<keyword evidence="9 13" id="KW-1133">Transmembrane helix</keyword>
<evidence type="ECO:0000256" key="7">
    <source>
        <dbReference type="ARBA" id="ARBA00022842"/>
    </source>
</evidence>
<keyword evidence="4" id="KW-0479">Metal-binding</keyword>
<dbReference type="EC" id="7.6.2.1" evidence="13"/>
<dbReference type="SFLD" id="SFLDG00002">
    <property type="entry name" value="C1.7:_P-type_atpase_like"/>
    <property type="match status" value="1"/>
</dbReference>
<evidence type="ECO:0000256" key="14">
    <source>
        <dbReference type="SAM" id="MobiDB-lite"/>
    </source>
</evidence>
<accession>A0ABR0F5S0</accession>
<feature type="region of interest" description="Disordered" evidence="14">
    <location>
        <begin position="569"/>
        <end position="594"/>
    </location>
</feature>
<evidence type="ECO:0000256" key="2">
    <source>
        <dbReference type="ARBA" id="ARBA00008109"/>
    </source>
</evidence>
<evidence type="ECO:0000256" key="6">
    <source>
        <dbReference type="ARBA" id="ARBA00022840"/>
    </source>
</evidence>
<keyword evidence="5 13" id="KW-0547">Nucleotide-binding</keyword>
<feature type="transmembrane region" description="Helical" evidence="13">
    <location>
        <begin position="1268"/>
        <end position="1291"/>
    </location>
</feature>
<dbReference type="SUPFAM" id="SSF56784">
    <property type="entry name" value="HAD-like"/>
    <property type="match status" value="1"/>
</dbReference>
<protein>
    <recommendedName>
        <fullName evidence="13">Phospholipid-transporting ATPase</fullName>
        <ecNumber evidence="13">7.6.2.1</ecNumber>
    </recommendedName>
</protein>
<dbReference type="InterPro" id="IPR006539">
    <property type="entry name" value="P-type_ATPase_IV"/>
</dbReference>
<dbReference type="Pfam" id="PF13246">
    <property type="entry name" value="Cation_ATPase"/>
    <property type="match status" value="1"/>
</dbReference>
<evidence type="ECO:0000259" key="16">
    <source>
        <dbReference type="Pfam" id="PF16212"/>
    </source>
</evidence>
<evidence type="ECO:0000313" key="17">
    <source>
        <dbReference type="EMBL" id="KAK4508784.1"/>
    </source>
</evidence>
<evidence type="ECO:0000256" key="3">
    <source>
        <dbReference type="ARBA" id="ARBA00022692"/>
    </source>
</evidence>
<comment type="catalytic activity">
    <reaction evidence="12">
        <text>a 1,2-diacyl-sn-glycero-3-phosphoethanolamine(out) + ATP + H2O = a 1,2-diacyl-sn-glycero-3-phosphoethanolamine(in) + ADP + phosphate + H(+)</text>
        <dbReference type="Rhea" id="RHEA:66132"/>
        <dbReference type="ChEBI" id="CHEBI:15377"/>
        <dbReference type="ChEBI" id="CHEBI:15378"/>
        <dbReference type="ChEBI" id="CHEBI:30616"/>
        <dbReference type="ChEBI" id="CHEBI:43474"/>
        <dbReference type="ChEBI" id="CHEBI:64612"/>
        <dbReference type="ChEBI" id="CHEBI:456216"/>
    </reaction>
    <physiologicalReaction direction="left-to-right" evidence="12">
        <dbReference type="Rhea" id="RHEA:66133"/>
    </physiologicalReaction>
</comment>
<reference evidence="17 18" key="1">
    <citation type="journal article" date="2023" name="G3 (Bethesda)">
        <title>A chromosome-level genome assembly of Zasmidium syzygii isolated from banana leaves.</title>
        <authorList>
            <person name="van Westerhoven A.C."/>
            <person name="Mehrabi R."/>
            <person name="Talebi R."/>
            <person name="Steentjes M.B.F."/>
            <person name="Corcolon B."/>
            <person name="Chong P.A."/>
            <person name="Kema G.H.J."/>
            <person name="Seidl M.F."/>
        </authorList>
    </citation>
    <scope>NUCLEOTIDE SEQUENCE [LARGE SCALE GENOMIC DNA]</scope>
    <source>
        <strain evidence="17 18">P124</strain>
    </source>
</reference>
<feature type="region of interest" description="Disordered" evidence="14">
    <location>
        <begin position="739"/>
        <end position="761"/>
    </location>
</feature>
<dbReference type="InterPro" id="IPR032631">
    <property type="entry name" value="P-type_ATPase_N"/>
</dbReference>
<feature type="domain" description="P-type ATPase C-terminal" evidence="16">
    <location>
        <begin position="1047"/>
        <end position="1296"/>
    </location>
</feature>
<dbReference type="Gene3D" id="2.70.150.10">
    <property type="entry name" value="Calcium-transporting ATPase, cytoplasmic transduction domain A"/>
    <property type="match status" value="1"/>
</dbReference>
<feature type="transmembrane region" description="Helical" evidence="13">
    <location>
        <begin position="383"/>
        <end position="405"/>
    </location>
</feature>
<feature type="domain" description="P-type ATPase N-terminal" evidence="15">
    <location>
        <begin position="81"/>
        <end position="138"/>
    </location>
</feature>
<dbReference type="InterPro" id="IPR032630">
    <property type="entry name" value="P_typ_ATPase_c"/>
</dbReference>
<keyword evidence="3 13" id="KW-0812">Transmembrane</keyword>
<sequence>MNRADDDGDSGASARRRRLWLSSNDEQESWFARRVKQPAELIYQRYFVELVLRQKPLPPSKDGRHVPLRAVHETTLIDERRGHGYISNTIRSSRYTFWDFLPRQLIFQCTRLHNVFFICIGVPQTIPGLSTTGNYTTILPLTFFILLTVVKEGYDDWCRHRMDNTENNFLATVLRSGDHVSDQPAAKRRLERAVSTFSEFSILRWKGKGGPAETVEEKELDQDDEVKWAKTKWHSIKVGDIIKLKRDESVPADIALLYADGENGIAYIETMALDGETNLKSKQALPSLSRSCRNLSDLKSCNAEFVFEDPNKDLYDFNGRVTIGSETLPLTLNEVVFRGSILRNTDYAIGLVINSGEECKIRMNANHHPKAKKPRLEKYANQVVLTLIFYVVILSVGLSAGYLMWHADFEDSTWYLQDAAPQFKQIIVGFLIMFNNVIPLALYVSLEIVKIGQMLMVQSDVEMYDEDSNTPMICNTNTILENLGQVSYVLSDKTGTLTENVMRFRGMSLGGVVWMHGKDAEVEPSKDGNVDEKYRVKGSETEPKSKIGNVSSENVGVVVEEVEVATPTRELSQPRVSQAFSRPSLNRTRSTQTQRTTEELLNIMKQDPKSTVARKAREFILGLAICHTALPEVNDGKIDFQASSPDELALVRAAQDMGFLLTHRSTQRIDLKVNEEIESYEILEVIEFSSKRKRMSIVVRCPDGRIWLICKGADSAIIPRLRQNELAARKSQEVRRSMDVARWKQRKSEQHESRTSLGARPSLGIRGRSSMDIRPSFGISRVTLEVPGMDHQLVRHSLQNDLKRFENADDSTLFTRCFKHIDDFATEGLRTLLYAHKYLDEEDYASWKKVYQEATTSLAHRQERIEAAGELVEQGFDLLGASAIEDKLQKGVPETIDRLRRANIRIWMLTGDKRETAINIAHSAQICQPSSLIYILDSTRGDIHGQMSEIVHDDDTHRVVVIDGHTLSIVTAQPDLRHIFYTVLIANVDSFIVCRASPSQKAEIVKGIRSRLPGLTLAIGDGANDIAMIQSAHVGVGISGKEGLQAARVADFSIAQFRFLQRLILVHGRYQYVRTAKFIILTFYKEMFFYMIQAMYQRYNGYTGTSLFESWSLTVLNTLFTSLCTIVPGIWEMDLQPETLLAVPELYTYGQRNQGLNLRMYILWMIHATACGIAVWFIIWASYGYFNVMGDNGLFALGDLAFSLGIIWTNWKIFMIETHYKTLIVGVSFFITVAGWFAWNGFMSAIYMNNLSPYDVKGGFSDTFGSDPAWWLTMLVAFVVLATAELVYLSVRRRLMREGLWFGQGKGELEMWQEMERDPKVRERLGRIARGEEDDGEEVLMG</sequence>
<comment type="similarity">
    <text evidence="2 13">Belongs to the cation transport ATPase (P-type) (TC 3.A.3) family. Type IV subfamily.</text>
</comment>
<evidence type="ECO:0000256" key="12">
    <source>
        <dbReference type="ARBA" id="ARBA00049128"/>
    </source>
</evidence>
<dbReference type="InterPro" id="IPR036412">
    <property type="entry name" value="HAD-like_sf"/>
</dbReference>
<dbReference type="InterPro" id="IPR008250">
    <property type="entry name" value="ATPase_P-typ_transduc_dom_A_sf"/>
</dbReference>
<dbReference type="InterPro" id="IPR023299">
    <property type="entry name" value="ATPase_P-typ_cyto_dom_N"/>
</dbReference>
<organism evidence="17 18">
    <name type="scientific">Zasmidium cellare</name>
    <name type="common">Wine cellar mold</name>
    <name type="synonym">Racodium cellare</name>
    <dbReference type="NCBI Taxonomy" id="395010"/>
    <lineage>
        <taxon>Eukaryota</taxon>
        <taxon>Fungi</taxon>
        <taxon>Dikarya</taxon>
        <taxon>Ascomycota</taxon>
        <taxon>Pezizomycotina</taxon>
        <taxon>Dothideomycetes</taxon>
        <taxon>Dothideomycetidae</taxon>
        <taxon>Mycosphaerellales</taxon>
        <taxon>Mycosphaerellaceae</taxon>
        <taxon>Zasmidium</taxon>
    </lineage>
</organism>
<dbReference type="SUPFAM" id="SSF81665">
    <property type="entry name" value="Calcium ATPase, transmembrane domain M"/>
    <property type="match status" value="1"/>
</dbReference>
<dbReference type="InterPro" id="IPR044492">
    <property type="entry name" value="P_typ_ATPase_HD_dom"/>
</dbReference>
<dbReference type="PANTHER" id="PTHR24092">
    <property type="entry name" value="PROBABLE PHOSPHOLIPID-TRANSPORTING ATPASE"/>
    <property type="match status" value="1"/>
</dbReference>
<feature type="transmembrane region" description="Helical" evidence="13">
    <location>
        <begin position="1078"/>
        <end position="1099"/>
    </location>
</feature>
<dbReference type="SFLD" id="SFLDS00003">
    <property type="entry name" value="Haloacid_Dehalogenase"/>
    <property type="match status" value="1"/>
</dbReference>
<dbReference type="SFLD" id="SFLDF00027">
    <property type="entry name" value="p-type_atpase"/>
    <property type="match status" value="1"/>
</dbReference>
<comment type="catalytic activity">
    <reaction evidence="11 13">
        <text>ATP + H2O + phospholipidSide 1 = ADP + phosphate + phospholipidSide 2.</text>
        <dbReference type="EC" id="7.6.2.1"/>
    </reaction>
</comment>
<keyword evidence="8 13" id="KW-1278">Translocase</keyword>
<dbReference type="InterPro" id="IPR023214">
    <property type="entry name" value="HAD_sf"/>
</dbReference>
<evidence type="ECO:0000256" key="4">
    <source>
        <dbReference type="ARBA" id="ARBA00022723"/>
    </source>
</evidence>
<dbReference type="InterPro" id="IPR023298">
    <property type="entry name" value="ATPase_P-typ_TM_dom_sf"/>
</dbReference>
<dbReference type="Proteomes" id="UP001305779">
    <property type="component" value="Unassembled WGS sequence"/>
</dbReference>
<dbReference type="NCBIfam" id="TIGR01494">
    <property type="entry name" value="ATPase_P-type"/>
    <property type="match status" value="1"/>
</dbReference>
<dbReference type="Gene3D" id="3.40.50.1000">
    <property type="entry name" value="HAD superfamily/HAD-like"/>
    <property type="match status" value="1"/>
</dbReference>
<keyword evidence="6 13" id="KW-0067">ATP-binding</keyword>
<feature type="transmembrane region" description="Helical" evidence="13">
    <location>
        <begin position="1223"/>
        <end position="1248"/>
    </location>
</feature>
<feature type="transmembrane region" description="Helical" evidence="13">
    <location>
        <begin position="1193"/>
        <end position="1211"/>
    </location>
</feature>
<dbReference type="EMBL" id="JAXOVC010000001">
    <property type="protein sequence ID" value="KAK4508784.1"/>
    <property type="molecule type" value="Genomic_DNA"/>
</dbReference>
<evidence type="ECO:0000313" key="18">
    <source>
        <dbReference type="Proteomes" id="UP001305779"/>
    </source>
</evidence>
<dbReference type="NCBIfam" id="TIGR01652">
    <property type="entry name" value="ATPase-Plipid"/>
    <property type="match status" value="2"/>
</dbReference>
<evidence type="ECO:0000256" key="5">
    <source>
        <dbReference type="ARBA" id="ARBA00022741"/>
    </source>
</evidence>
<gene>
    <name evidence="17" type="ORF">PRZ48_002523</name>
</gene>
<dbReference type="InterPro" id="IPR001757">
    <property type="entry name" value="P_typ_ATPase"/>
</dbReference>
<feature type="compositionally biased region" description="Polar residues" evidence="14">
    <location>
        <begin position="569"/>
        <end position="583"/>
    </location>
</feature>
<dbReference type="PROSITE" id="PS00154">
    <property type="entry name" value="ATPASE_E1_E2"/>
    <property type="match status" value="1"/>
</dbReference>
<feature type="transmembrane region" description="Helical" evidence="13">
    <location>
        <begin position="1161"/>
        <end position="1181"/>
    </location>
</feature>